<organism evidence="4 5">
    <name type="scientific">Actinoallomurus oryzae</name>
    <dbReference type="NCBI Taxonomy" id="502180"/>
    <lineage>
        <taxon>Bacteria</taxon>
        <taxon>Bacillati</taxon>
        <taxon>Actinomycetota</taxon>
        <taxon>Actinomycetes</taxon>
        <taxon>Streptosporangiales</taxon>
        <taxon>Thermomonosporaceae</taxon>
        <taxon>Actinoallomurus</taxon>
    </lineage>
</organism>
<evidence type="ECO:0000256" key="1">
    <source>
        <dbReference type="ARBA" id="ARBA00022630"/>
    </source>
</evidence>
<evidence type="ECO:0000313" key="4">
    <source>
        <dbReference type="EMBL" id="GAA4503913.1"/>
    </source>
</evidence>
<reference evidence="5" key="1">
    <citation type="journal article" date="2019" name="Int. J. Syst. Evol. Microbiol.">
        <title>The Global Catalogue of Microorganisms (GCM) 10K type strain sequencing project: providing services to taxonomists for standard genome sequencing and annotation.</title>
        <authorList>
            <consortium name="The Broad Institute Genomics Platform"/>
            <consortium name="The Broad Institute Genome Sequencing Center for Infectious Disease"/>
            <person name="Wu L."/>
            <person name="Ma J."/>
        </authorList>
    </citation>
    <scope>NUCLEOTIDE SEQUENCE [LARGE SCALE GENOMIC DNA]</scope>
    <source>
        <strain evidence="5">JCM 17933</strain>
    </source>
</reference>
<dbReference type="EMBL" id="BAABHF010000034">
    <property type="protein sequence ID" value="GAA4503913.1"/>
    <property type="molecule type" value="Genomic_DNA"/>
</dbReference>
<feature type="domain" description="NADH:flavin oxidoreductase/NADH oxidase N-terminal" evidence="3">
    <location>
        <begin position="11"/>
        <end position="246"/>
    </location>
</feature>
<protein>
    <submittedName>
        <fullName evidence="4">NADH:flavin oxidoreductase</fullName>
    </submittedName>
</protein>
<dbReference type="CDD" id="cd02803">
    <property type="entry name" value="OYE_like_FMN_family"/>
    <property type="match status" value="1"/>
</dbReference>
<dbReference type="RefSeq" id="WP_345469058.1">
    <property type="nucleotide sequence ID" value="NZ_BAABHF010000034.1"/>
</dbReference>
<comment type="caution">
    <text evidence="4">The sequence shown here is derived from an EMBL/GenBank/DDBJ whole genome shotgun (WGS) entry which is preliminary data.</text>
</comment>
<keyword evidence="5" id="KW-1185">Reference proteome</keyword>
<keyword evidence="2" id="KW-0560">Oxidoreductase</keyword>
<dbReference type="Proteomes" id="UP001500503">
    <property type="component" value="Unassembled WGS sequence"/>
</dbReference>
<dbReference type="InterPro" id="IPR013785">
    <property type="entry name" value="Aldolase_TIM"/>
</dbReference>
<name>A0ABP8QKT2_9ACTN</name>
<evidence type="ECO:0000313" key="5">
    <source>
        <dbReference type="Proteomes" id="UP001500503"/>
    </source>
</evidence>
<gene>
    <name evidence="4" type="ORF">GCM10023191_057280</name>
</gene>
<accession>A0ABP8QKT2</accession>
<dbReference type="SUPFAM" id="SSF51395">
    <property type="entry name" value="FMN-linked oxidoreductases"/>
    <property type="match status" value="1"/>
</dbReference>
<sequence>MPQSGSPGILSPAALGPVSLRNRIIKSATFEGRAPRGLVTDDLIGFHRRFAAGGVGMTTLAFCAVTADGRQFAPMIQMGREAVPGLRRLTEAVHAEGAAASVQIGHAGVVANAKSTGLPALGPVKRFDPQNLRSCRMATKADLRRVVAAFGDATDVAVDSGFDAVEVHLGHDYLPSSFLSPHLNRRDDEYGGSLENRARFAREITRTVRERAKDRIAVIAKLTMDDGVRGGFWIDEAVQVARWLEADGHLDALELTMGSSPGNTMYMFRGEPPIREFAAAMPQPRRLMVRLGGRLKLRSYEYRPLYMLDAARQIRAAVGLPLILLGGITEKAHMDTAMDEGFQFVAMGRALLREPDLVNRIQTDPSHRSLCIHCNKCVPTIFAGGTHCVLATD</sequence>
<dbReference type="Gene3D" id="3.20.20.70">
    <property type="entry name" value="Aldolase class I"/>
    <property type="match status" value="1"/>
</dbReference>
<proteinExistence type="predicted"/>
<dbReference type="PANTHER" id="PTHR43656">
    <property type="entry name" value="BINDING OXIDOREDUCTASE, PUTATIVE (AFU_ORTHOLOGUE AFUA_2G08260)-RELATED"/>
    <property type="match status" value="1"/>
</dbReference>
<dbReference type="Pfam" id="PF00724">
    <property type="entry name" value="Oxidored_FMN"/>
    <property type="match status" value="1"/>
</dbReference>
<keyword evidence="1" id="KW-0285">Flavoprotein</keyword>
<evidence type="ECO:0000259" key="3">
    <source>
        <dbReference type="Pfam" id="PF00724"/>
    </source>
</evidence>
<dbReference type="PANTHER" id="PTHR43656:SF2">
    <property type="entry name" value="BINDING OXIDOREDUCTASE, PUTATIVE (AFU_ORTHOLOGUE AFUA_2G08260)-RELATED"/>
    <property type="match status" value="1"/>
</dbReference>
<evidence type="ECO:0000256" key="2">
    <source>
        <dbReference type="ARBA" id="ARBA00023002"/>
    </source>
</evidence>
<dbReference type="InterPro" id="IPR051799">
    <property type="entry name" value="NADH_flavin_oxidoreductase"/>
</dbReference>
<dbReference type="InterPro" id="IPR001155">
    <property type="entry name" value="OxRdtase_FMN_N"/>
</dbReference>